<keyword evidence="2" id="KW-1185">Reference proteome</keyword>
<comment type="caution">
    <text evidence="1">The sequence shown here is derived from an EMBL/GenBank/DDBJ whole genome shotgun (WGS) entry which is preliminary data.</text>
</comment>
<dbReference type="EMBL" id="JAYMRU010000007">
    <property type="protein sequence ID" value="MEM5400809.1"/>
    <property type="molecule type" value="Genomic_DNA"/>
</dbReference>
<name>A0ACC6RGL4_9BURK</name>
<sequence>MKIESKKHRMSLPNHALITYENAEGSKRRYSDTAIEPTRWVYDHGTGWPMVERISGGGWYLCGAWHDDYPGMVGVRFPSRLSILAAIKLFGGWTDGSGRRIELTY</sequence>
<accession>A0ACC6RGL4</accession>
<proteinExistence type="predicted"/>
<dbReference type="Proteomes" id="UP001392318">
    <property type="component" value="Unassembled WGS sequence"/>
</dbReference>
<organism evidence="1 2">
    <name type="scientific">Paraburkholderia unamae</name>
    <dbReference type="NCBI Taxonomy" id="219649"/>
    <lineage>
        <taxon>Bacteria</taxon>
        <taxon>Pseudomonadati</taxon>
        <taxon>Pseudomonadota</taxon>
        <taxon>Betaproteobacteria</taxon>
        <taxon>Burkholderiales</taxon>
        <taxon>Burkholderiaceae</taxon>
        <taxon>Paraburkholderia</taxon>
    </lineage>
</organism>
<protein>
    <submittedName>
        <fullName evidence="1">Uncharacterized protein</fullName>
    </submittedName>
</protein>
<gene>
    <name evidence="1" type="ORF">VSR83_12020</name>
</gene>
<evidence type="ECO:0000313" key="2">
    <source>
        <dbReference type="Proteomes" id="UP001392318"/>
    </source>
</evidence>
<evidence type="ECO:0000313" key="1">
    <source>
        <dbReference type="EMBL" id="MEM5400809.1"/>
    </source>
</evidence>
<reference evidence="1" key="1">
    <citation type="submission" date="2024-01" db="EMBL/GenBank/DDBJ databases">
        <title>The diversity of rhizobia nodulating Mimosa spp. in eleven states of Brazil covering several biomes is determined by host plant, location, and edaphic factors.</title>
        <authorList>
            <person name="Rouws L."/>
            <person name="Barauna A."/>
            <person name="Beukes C."/>
            <person name="De Faria S.M."/>
            <person name="Gross E."/>
            <person name="Dos Reis Junior F.B."/>
            <person name="Simon M."/>
            <person name="Maluk M."/>
            <person name="Odee D.W."/>
            <person name="Kenicer G."/>
            <person name="Young J.P.W."/>
            <person name="Reis V.M."/>
            <person name="Zilli J."/>
            <person name="James E.K."/>
        </authorList>
    </citation>
    <scope>NUCLEOTIDE SEQUENCE</scope>
    <source>
        <strain evidence="1">JPY452</strain>
    </source>
</reference>